<sequence>EKAADQAKAALCGLVLAKERAVRELRRRVGEERSNEAEVRRLEVRIGETLQDEVAEKVAQLLKRRDALEGEIRAIADKAAKLAEQQEPVVKLKQAKEDLVEEIRSLRDEEGSLVGQVAFKERSLERLHKISEILHRKKVLDCDATADDAQVERQCALAEAVYPGTLPTSMVRRAAQQIAQGLETEGLGLKSKWRDDLARPIEAVRDTLERAMEQYYGVKELETTAQRLRTTRLAPSKHALK</sequence>
<gene>
    <name evidence="2" type="ORF">SCF082_LOCUS27523</name>
</gene>
<feature type="coiled-coil region" evidence="1">
    <location>
        <begin position="51"/>
        <end position="109"/>
    </location>
</feature>
<name>A0ABP0MDY6_9DINO</name>
<protein>
    <submittedName>
        <fullName evidence="2">Uncharacterized protein</fullName>
    </submittedName>
</protein>
<keyword evidence="3" id="KW-1185">Reference proteome</keyword>
<reference evidence="2 3" key="1">
    <citation type="submission" date="2024-02" db="EMBL/GenBank/DDBJ databases">
        <authorList>
            <person name="Chen Y."/>
            <person name="Shah S."/>
            <person name="Dougan E. K."/>
            <person name="Thang M."/>
            <person name="Chan C."/>
        </authorList>
    </citation>
    <scope>NUCLEOTIDE SEQUENCE [LARGE SCALE GENOMIC DNA]</scope>
</reference>
<dbReference type="Proteomes" id="UP001642464">
    <property type="component" value="Unassembled WGS sequence"/>
</dbReference>
<comment type="caution">
    <text evidence="2">The sequence shown here is derived from an EMBL/GenBank/DDBJ whole genome shotgun (WGS) entry which is preliminary data.</text>
</comment>
<evidence type="ECO:0000313" key="2">
    <source>
        <dbReference type="EMBL" id="CAK9049708.1"/>
    </source>
</evidence>
<organism evidence="2 3">
    <name type="scientific">Durusdinium trenchii</name>
    <dbReference type="NCBI Taxonomy" id="1381693"/>
    <lineage>
        <taxon>Eukaryota</taxon>
        <taxon>Sar</taxon>
        <taxon>Alveolata</taxon>
        <taxon>Dinophyceae</taxon>
        <taxon>Suessiales</taxon>
        <taxon>Symbiodiniaceae</taxon>
        <taxon>Durusdinium</taxon>
    </lineage>
</organism>
<feature type="non-terminal residue" evidence="2">
    <location>
        <position position="1"/>
    </location>
</feature>
<evidence type="ECO:0000313" key="3">
    <source>
        <dbReference type="Proteomes" id="UP001642464"/>
    </source>
</evidence>
<keyword evidence="1" id="KW-0175">Coiled coil</keyword>
<dbReference type="EMBL" id="CAXAMM010021315">
    <property type="protein sequence ID" value="CAK9049708.1"/>
    <property type="molecule type" value="Genomic_DNA"/>
</dbReference>
<evidence type="ECO:0000256" key="1">
    <source>
        <dbReference type="SAM" id="Coils"/>
    </source>
</evidence>
<accession>A0ABP0MDY6</accession>
<proteinExistence type="predicted"/>